<evidence type="ECO:0000259" key="1">
    <source>
        <dbReference type="Pfam" id="PF17111"/>
    </source>
</evidence>
<keyword evidence="3" id="KW-1185">Reference proteome</keyword>
<accession>A0A3N4L1X8</accession>
<protein>
    <recommendedName>
        <fullName evidence="1">Azaphilone pigments biosynthesis cluster protein L N-terminal domain-containing protein</fullName>
    </recommendedName>
</protein>
<organism evidence="2 3">
    <name type="scientific">Morchella conica CCBAS932</name>
    <dbReference type="NCBI Taxonomy" id="1392247"/>
    <lineage>
        <taxon>Eukaryota</taxon>
        <taxon>Fungi</taxon>
        <taxon>Dikarya</taxon>
        <taxon>Ascomycota</taxon>
        <taxon>Pezizomycotina</taxon>
        <taxon>Pezizomycetes</taxon>
        <taxon>Pezizales</taxon>
        <taxon>Morchellaceae</taxon>
        <taxon>Morchella</taxon>
    </lineage>
</organism>
<evidence type="ECO:0000313" key="2">
    <source>
        <dbReference type="EMBL" id="RPB11975.1"/>
    </source>
</evidence>
<proteinExistence type="predicted"/>
<dbReference type="EMBL" id="ML119132">
    <property type="protein sequence ID" value="RPB11975.1"/>
    <property type="molecule type" value="Genomic_DNA"/>
</dbReference>
<evidence type="ECO:0000313" key="3">
    <source>
        <dbReference type="Proteomes" id="UP000277580"/>
    </source>
</evidence>
<dbReference type="Pfam" id="PF17111">
    <property type="entry name" value="PigL_N"/>
    <property type="match status" value="1"/>
</dbReference>
<dbReference type="Proteomes" id="UP000277580">
    <property type="component" value="Unassembled WGS sequence"/>
</dbReference>
<dbReference type="OrthoDB" id="19923at2759"/>
<reference evidence="2 3" key="1">
    <citation type="journal article" date="2018" name="Nat. Ecol. Evol.">
        <title>Pezizomycetes genomes reveal the molecular basis of ectomycorrhizal truffle lifestyle.</title>
        <authorList>
            <person name="Murat C."/>
            <person name="Payen T."/>
            <person name="Noel B."/>
            <person name="Kuo A."/>
            <person name="Morin E."/>
            <person name="Chen J."/>
            <person name="Kohler A."/>
            <person name="Krizsan K."/>
            <person name="Balestrini R."/>
            <person name="Da Silva C."/>
            <person name="Montanini B."/>
            <person name="Hainaut M."/>
            <person name="Levati E."/>
            <person name="Barry K.W."/>
            <person name="Belfiori B."/>
            <person name="Cichocki N."/>
            <person name="Clum A."/>
            <person name="Dockter R.B."/>
            <person name="Fauchery L."/>
            <person name="Guy J."/>
            <person name="Iotti M."/>
            <person name="Le Tacon F."/>
            <person name="Lindquist E.A."/>
            <person name="Lipzen A."/>
            <person name="Malagnac F."/>
            <person name="Mello A."/>
            <person name="Molinier V."/>
            <person name="Miyauchi S."/>
            <person name="Poulain J."/>
            <person name="Riccioni C."/>
            <person name="Rubini A."/>
            <person name="Sitrit Y."/>
            <person name="Splivallo R."/>
            <person name="Traeger S."/>
            <person name="Wang M."/>
            <person name="Zifcakova L."/>
            <person name="Wipf D."/>
            <person name="Zambonelli A."/>
            <person name="Paolocci F."/>
            <person name="Nowrousian M."/>
            <person name="Ottonello S."/>
            <person name="Baldrian P."/>
            <person name="Spatafora J.W."/>
            <person name="Henrissat B."/>
            <person name="Nagy L.G."/>
            <person name="Aury J.M."/>
            <person name="Wincker P."/>
            <person name="Grigoriev I.V."/>
            <person name="Bonfante P."/>
            <person name="Martin F.M."/>
        </authorList>
    </citation>
    <scope>NUCLEOTIDE SEQUENCE [LARGE SCALE GENOMIC DNA]</scope>
    <source>
        <strain evidence="2 3">CCBAS932</strain>
    </source>
</reference>
<dbReference type="InParanoid" id="A0A3N4L1X8"/>
<gene>
    <name evidence="2" type="ORF">P167DRAFT_183542</name>
</gene>
<dbReference type="STRING" id="1392247.A0A3N4L1X8"/>
<sequence length="435" mass="46168">MADPLSVAASITGLVMAGTQIATTVGKFVSTAIGAPALAKIVHTEVHDFVIVLSSLQPIILGSVNSISRTSLIDVDELIITLTSCMCTLADLEKEVDSLASDSMDVRTRLKWAWAESTLSGLTQRLQNHKASLNLMLSILTCETQAQANQSVQALQALVQQISQQLNQIYLNPHSMQNTLALGHTNALNVSGASIGSSPAAAPTSSSASTIRGNYASSVLTIQSSRGSLARGVGSIRSIHSMSSFNYESTLLNTRVYAQALAKPWHAASEAAGWSVMSGRSLAEVSNISVLELPFHAASLSNPWWYDGSIGAESVQVGSISAQSIQVVAESVQDGSIGAQSIQVEAESVQAESIGVQGIQVVAESVRDGSIGAQSIQDEVEGIQVEEGFQVETEGAQVLAENIEHRAKNVEWWPHELGYYRLRQSKIQGPCRADQ</sequence>
<feature type="domain" description="Azaphilone pigments biosynthesis cluster protein L N-terminal" evidence="1">
    <location>
        <begin position="2"/>
        <end position="168"/>
    </location>
</feature>
<dbReference type="InterPro" id="IPR031348">
    <property type="entry name" value="PigL_N"/>
</dbReference>
<name>A0A3N4L1X8_9PEZI</name>
<dbReference type="AlphaFoldDB" id="A0A3N4L1X8"/>